<dbReference type="AlphaFoldDB" id="A0A7S9WTD5"/>
<dbReference type="InterPro" id="IPR011990">
    <property type="entry name" value="TPR-like_helical_dom_sf"/>
</dbReference>
<reference evidence="10 11" key="1">
    <citation type="journal article" date="2018" name="Emerg. Microbes Infect.">
        <title>Genomic analysis of oral Campylobacter concisus strains identified a potential bacterial molecular marker associated with active Crohn's disease.</title>
        <authorList>
            <person name="Liu F."/>
            <person name="Ma R."/>
            <person name="Tay C.Y.A."/>
            <person name="Octavia S."/>
            <person name="Lan R."/>
            <person name="Chung H.K.L."/>
            <person name="Riordan S.M."/>
            <person name="Grimm M.C."/>
            <person name="Leong R.W."/>
            <person name="Tanaka M.M."/>
            <person name="Connor S."/>
            <person name="Zhang L."/>
        </authorList>
    </citation>
    <scope>NUCLEOTIDE SEQUENCE [LARGE SCALE GENOMIC DNA]</scope>
    <source>
        <strain evidence="10 11">P1CDO3</strain>
    </source>
</reference>
<keyword evidence="5" id="KW-0378">Hydrolase</keyword>
<evidence type="ECO:0000256" key="6">
    <source>
        <dbReference type="ARBA" id="ARBA00022803"/>
    </source>
</evidence>
<feature type="signal peptide" evidence="9">
    <location>
        <begin position="1"/>
        <end position="17"/>
    </location>
</feature>
<evidence type="ECO:0000256" key="1">
    <source>
        <dbReference type="ARBA" id="ARBA00001526"/>
    </source>
</evidence>
<keyword evidence="9" id="KW-0732">Signal</keyword>
<dbReference type="InterPro" id="IPR006597">
    <property type="entry name" value="Sel1-like"/>
</dbReference>
<dbReference type="Proteomes" id="UP000594404">
    <property type="component" value="Chromosome"/>
</dbReference>
<evidence type="ECO:0000256" key="3">
    <source>
        <dbReference type="ARBA" id="ARBA00012865"/>
    </source>
</evidence>
<comment type="catalytic activity">
    <reaction evidence="1">
        <text>a beta-lactam + H2O = a substituted beta-amino acid</text>
        <dbReference type="Rhea" id="RHEA:20401"/>
        <dbReference type="ChEBI" id="CHEBI:15377"/>
        <dbReference type="ChEBI" id="CHEBI:35627"/>
        <dbReference type="ChEBI" id="CHEBI:140347"/>
        <dbReference type="EC" id="3.5.2.6"/>
    </reaction>
</comment>
<dbReference type="EC" id="3.5.2.6" evidence="3"/>
<dbReference type="RefSeq" id="WP_107714837.1">
    <property type="nucleotide sequence ID" value="NZ_CP049266.1"/>
</dbReference>
<name>A0A7S9WTD5_9BACT</name>
<evidence type="ECO:0000256" key="4">
    <source>
        <dbReference type="ARBA" id="ARBA00022737"/>
    </source>
</evidence>
<organism evidence="10 11">
    <name type="scientific">Campylobacter concisus</name>
    <dbReference type="NCBI Taxonomy" id="199"/>
    <lineage>
        <taxon>Bacteria</taxon>
        <taxon>Pseudomonadati</taxon>
        <taxon>Campylobacterota</taxon>
        <taxon>Epsilonproteobacteria</taxon>
        <taxon>Campylobacterales</taxon>
        <taxon>Campylobacteraceae</taxon>
        <taxon>Campylobacter</taxon>
    </lineage>
</organism>
<protein>
    <recommendedName>
        <fullName evidence="3">beta-lactamase</fullName>
        <ecNumber evidence="3">3.5.2.6</ecNumber>
    </recommendedName>
</protein>
<dbReference type="GO" id="GO:0046677">
    <property type="term" value="P:response to antibiotic"/>
    <property type="evidence" value="ECO:0007669"/>
    <property type="project" value="UniProtKB-KW"/>
</dbReference>
<keyword evidence="6" id="KW-0802">TPR repeat</keyword>
<dbReference type="PANTHER" id="PTHR13891">
    <property type="entry name" value="CYTOCHROME C OXIDASE ASSEMBLY FACTOR 7"/>
    <property type="match status" value="1"/>
</dbReference>
<evidence type="ECO:0000256" key="7">
    <source>
        <dbReference type="ARBA" id="ARBA00023157"/>
    </source>
</evidence>
<feature type="chain" id="PRO_5039915640" description="beta-lactamase" evidence="9">
    <location>
        <begin position="18"/>
        <end position="211"/>
    </location>
</feature>
<dbReference type="Gene3D" id="1.25.40.10">
    <property type="entry name" value="Tetratricopeptide repeat domain"/>
    <property type="match status" value="1"/>
</dbReference>
<evidence type="ECO:0000313" key="10">
    <source>
        <dbReference type="EMBL" id="QPH92709.1"/>
    </source>
</evidence>
<dbReference type="Pfam" id="PF08238">
    <property type="entry name" value="Sel1"/>
    <property type="match status" value="4"/>
</dbReference>
<comment type="similarity">
    <text evidence="2">Belongs to the hcp beta-lactamase family.</text>
</comment>
<proteinExistence type="inferred from homology"/>
<sequence length="211" mass="23982">MKKMILFLLVLMNLAFSSEELTQAQVEYVEKECENGNLKYCTLIGEYYYLYGGIKIDYKKARYYFEKVCKIGEVAQKDESFIESCGNLGNIYYSGLGTTKNYKKAFKLYEMVCNAGSAIACSNMGLMYQNGKGVKKDVAKGLSYMRKACDVGDWNGCRNFAAYHYGHGNKNEAAPYFKKACELGRLDSSTQSNPNYKSLWQMTCSMYDVLK</sequence>
<evidence type="ECO:0000313" key="11">
    <source>
        <dbReference type="Proteomes" id="UP000594404"/>
    </source>
</evidence>
<keyword evidence="7" id="KW-1015">Disulfide bond</keyword>
<dbReference type="InterPro" id="IPR040239">
    <property type="entry name" value="HcpB-like"/>
</dbReference>
<keyword evidence="4" id="KW-0677">Repeat</keyword>
<accession>A0A7S9WTD5</accession>
<dbReference type="PANTHER" id="PTHR13891:SF1">
    <property type="entry name" value="CYTOCHROME C OXIDASE ASSEMBLY FACTOR 7"/>
    <property type="match status" value="1"/>
</dbReference>
<keyword evidence="8" id="KW-0046">Antibiotic resistance</keyword>
<dbReference type="EMBL" id="CP049266">
    <property type="protein sequence ID" value="QPH92709.1"/>
    <property type="molecule type" value="Genomic_DNA"/>
</dbReference>
<dbReference type="GO" id="GO:0008800">
    <property type="term" value="F:beta-lactamase activity"/>
    <property type="evidence" value="ECO:0007669"/>
    <property type="project" value="UniProtKB-EC"/>
</dbReference>
<evidence type="ECO:0000256" key="8">
    <source>
        <dbReference type="ARBA" id="ARBA00023251"/>
    </source>
</evidence>
<dbReference type="SUPFAM" id="SSF81901">
    <property type="entry name" value="HCP-like"/>
    <property type="match status" value="1"/>
</dbReference>
<evidence type="ECO:0000256" key="2">
    <source>
        <dbReference type="ARBA" id="ARBA00008486"/>
    </source>
</evidence>
<gene>
    <name evidence="10" type="ORF">CVT01_09460</name>
</gene>
<dbReference type="SMART" id="SM00671">
    <property type="entry name" value="SEL1"/>
    <property type="match status" value="4"/>
</dbReference>
<evidence type="ECO:0000256" key="5">
    <source>
        <dbReference type="ARBA" id="ARBA00022801"/>
    </source>
</evidence>
<evidence type="ECO:0000256" key="9">
    <source>
        <dbReference type="SAM" id="SignalP"/>
    </source>
</evidence>